<comment type="caution">
    <text evidence="2">The sequence shown here is derived from an EMBL/GenBank/DDBJ whole genome shotgun (WGS) entry which is preliminary data.</text>
</comment>
<dbReference type="Proteomes" id="UP000195221">
    <property type="component" value="Unassembled WGS sequence"/>
</dbReference>
<name>A0A242MY87_CABSO</name>
<reference evidence="2 3" key="1">
    <citation type="submission" date="2017-03" db="EMBL/GenBank/DDBJ databases">
        <title>Genome analysis of strain PAMC 26577.</title>
        <authorList>
            <person name="Oh H.-M."/>
            <person name="Yang J.-A."/>
        </authorList>
    </citation>
    <scope>NUCLEOTIDE SEQUENCE [LARGE SCALE GENOMIC DNA]</scope>
    <source>
        <strain evidence="2 3">PAMC 26577</strain>
    </source>
</reference>
<gene>
    <name evidence="2" type="ORF">PAMC26577_10725</name>
</gene>
<organism evidence="2 3">
    <name type="scientific">Caballeronia sordidicola</name>
    <name type="common">Burkholderia sordidicola</name>
    <dbReference type="NCBI Taxonomy" id="196367"/>
    <lineage>
        <taxon>Bacteria</taxon>
        <taxon>Pseudomonadati</taxon>
        <taxon>Pseudomonadota</taxon>
        <taxon>Betaproteobacteria</taxon>
        <taxon>Burkholderiales</taxon>
        <taxon>Burkholderiaceae</taxon>
        <taxon>Caballeronia</taxon>
    </lineage>
</organism>
<dbReference type="EMBL" id="NBTZ01000037">
    <property type="protein sequence ID" value="OTP76355.1"/>
    <property type="molecule type" value="Genomic_DNA"/>
</dbReference>
<feature type="region of interest" description="Disordered" evidence="1">
    <location>
        <begin position="13"/>
        <end position="33"/>
    </location>
</feature>
<evidence type="ECO:0000313" key="2">
    <source>
        <dbReference type="EMBL" id="OTP76355.1"/>
    </source>
</evidence>
<proteinExistence type="predicted"/>
<evidence type="ECO:0000313" key="3">
    <source>
        <dbReference type="Proteomes" id="UP000195221"/>
    </source>
</evidence>
<evidence type="ECO:0000256" key="1">
    <source>
        <dbReference type="SAM" id="MobiDB-lite"/>
    </source>
</evidence>
<protein>
    <submittedName>
        <fullName evidence="2">Uncharacterized protein</fullName>
    </submittedName>
</protein>
<dbReference type="AlphaFoldDB" id="A0A242MY87"/>
<sequence length="45" mass="5123">MVLNVDMHAVAVSQGRSKEQATSGRRLTKKPSMRRAFQFERGVNF</sequence>
<accession>A0A242MY87</accession>